<evidence type="ECO:0000313" key="2">
    <source>
        <dbReference type="Proteomes" id="UP001150941"/>
    </source>
</evidence>
<reference evidence="1" key="1">
    <citation type="submission" date="2022-11" db="EMBL/GenBank/DDBJ databases">
        <authorList>
            <person name="Petersen C."/>
        </authorList>
    </citation>
    <scope>NUCLEOTIDE SEQUENCE</scope>
    <source>
        <strain evidence="1">IBT 19713</strain>
    </source>
</reference>
<proteinExistence type="predicted"/>
<organism evidence="1 2">
    <name type="scientific">Penicillium chermesinum</name>
    <dbReference type="NCBI Taxonomy" id="63820"/>
    <lineage>
        <taxon>Eukaryota</taxon>
        <taxon>Fungi</taxon>
        <taxon>Dikarya</taxon>
        <taxon>Ascomycota</taxon>
        <taxon>Pezizomycotina</taxon>
        <taxon>Eurotiomycetes</taxon>
        <taxon>Eurotiomycetidae</taxon>
        <taxon>Eurotiales</taxon>
        <taxon>Aspergillaceae</taxon>
        <taxon>Penicillium</taxon>
    </lineage>
</organism>
<reference evidence="1" key="2">
    <citation type="journal article" date="2023" name="IMA Fungus">
        <title>Comparative genomic study of the Penicillium genus elucidates a diverse pangenome and 15 lateral gene transfer events.</title>
        <authorList>
            <person name="Petersen C."/>
            <person name="Sorensen T."/>
            <person name="Nielsen M.R."/>
            <person name="Sondergaard T.E."/>
            <person name="Sorensen J.L."/>
            <person name="Fitzpatrick D.A."/>
            <person name="Frisvad J.C."/>
            <person name="Nielsen K.L."/>
        </authorList>
    </citation>
    <scope>NUCLEOTIDE SEQUENCE</scope>
    <source>
        <strain evidence="1">IBT 19713</strain>
    </source>
</reference>
<dbReference type="GeneID" id="83204658"/>
<keyword evidence="2" id="KW-1185">Reference proteome</keyword>
<evidence type="ECO:0000313" key="1">
    <source>
        <dbReference type="EMBL" id="KAJ5223517.1"/>
    </source>
</evidence>
<sequence length="163" mass="17221">MLVYVETQSLAAIIELSVWGTFTSNQVVKNITPMKTIGGIAEVTYHGKVAVNDDKYKWDLSDDMPNTNNFYIKAAYMMVYVKGINVFPFSGAFNIRDKNGSNRGNSSGYGNGLSGSPLTATSSSITMTSSASVSGASLLNPATSASQVGEMVPTKAAAMEPAL</sequence>
<dbReference type="EMBL" id="JAPQKS010000006">
    <property type="protein sequence ID" value="KAJ5223517.1"/>
    <property type="molecule type" value="Genomic_DNA"/>
</dbReference>
<dbReference type="RefSeq" id="XP_058327700.1">
    <property type="nucleotide sequence ID" value="XM_058477355.1"/>
</dbReference>
<protein>
    <submittedName>
        <fullName evidence="1">Uncharacterized protein</fullName>
    </submittedName>
</protein>
<dbReference type="Proteomes" id="UP001150941">
    <property type="component" value="Unassembled WGS sequence"/>
</dbReference>
<accession>A0A9W9THX4</accession>
<comment type="caution">
    <text evidence="1">The sequence shown here is derived from an EMBL/GenBank/DDBJ whole genome shotgun (WGS) entry which is preliminary data.</text>
</comment>
<gene>
    <name evidence="1" type="ORF">N7468_008059</name>
</gene>
<name>A0A9W9THX4_9EURO</name>
<dbReference type="AlphaFoldDB" id="A0A9W9THX4"/>